<proteinExistence type="predicted"/>
<dbReference type="EMBL" id="JAUCMV010000001">
    <property type="protein sequence ID" value="KAK0422942.1"/>
    <property type="molecule type" value="Genomic_DNA"/>
</dbReference>
<sequence length="207" mass="23593">MCCKDAYCRLSKWIILSLSWVLYTCFLAVDVLILTLQDGEDNFLRQLSLFGWISVGFVTYGGVVHLCLSVGLAIPKRWIAVKKSLIMCYLIYELCMFLYTLGMVTYLLMTLRGSSYAVIITAFFSITWRVFIFTYFVVYIRFLKAHTVSSAPTPAPRTMIQVPAAVVLEEQPAEAPLTAVPSAPTFPDEFEDQFMYSNMYPNVNQYI</sequence>
<protein>
    <submittedName>
        <fullName evidence="2">Uncharacterized protein</fullName>
    </submittedName>
</protein>
<evidence type="ECO:0000313" key="2">
    <source>
        <dbReference type="EMBL" id="KAK0422942.1"/>
    </source>
</evidence>
<keyword evidence="3" id="KW-1185">Reference proteome</keyword>
<feature type="transmembrane region" description="Helical" evidence="1">
    <location>
        <begin position="12"/>
        <end position="37"/>
    </location>
</feature>
<keyword evidence="1" id="KW-0812">Transmembrane</keyword>
<feature type="transmembrane region" description="Helical" evidence="1">
    <location>
        <begin position="86"/>
        <end position="109"/>
    </location>
</feature>
<organism evidence="2 3">
    <name type="scientific">Steinernema hermaphroditum</name>
    <dbReference type="NCBI Taxonomy" id="289476"/>
    <lineage>
        <taxon>Eukaryota</taxon>
        <taxon>Metazoa</taxon>
        <taxon>Ecdysozoa</taxon>
        <taxon>Nematoda</taxon>
        <taxon>Chromadorea</taxon>
        <taxon>Rhabditida</taxon>
        <taxon>Tylenchina</taxon>
        <taxon>Panagrolaimomorpha</taxon>
        <taxon>Strongyloidoidea</taxon>
        <taxon>Steinernematidae</taxon>
        <taxon>Steinernema</taxon>
    </lineage>
</organism>
<comment type="caution">
    <text evidence="2">The sequence shown here is derived from an EMBL/GenBank/DDBJ whole genome shotgun (WGS) entry which is preliminary data.</text>
</comment>
<accession>A0AA39M6N2</accession>
<name>A0AA39M6N2_9BILA</name>
<gene>
    <name evidence="2" type="ORF">QR680_007884</name>
</gene>
<evidence type="ECO:0000256" key="1">
    <source>
        <dbReference type="SAM" id="Phobius"/>
    </source>
</evidence>
<keyword evidence="1" id="KW-0472">Membrane</keyword>
<evidence type="ECO:0000313" key="3">
    <source>
        <dbReference type="Proteomes" id="UP001175271"/>
    </source>
</evidence>
<reference evidence="2" key="1">
    <citation type="submission" date="2023-06" db="EMBL/GenBank/DDBJ databases">
        <title>Genomic analysis of the entomopathogenic nematode Steinernema hermaphroditum.</title>
        <authorList>
            <person name="Schwarz E.M."/>
            <person name="Heppert J.K."/>
            <person name="Baniya A."/>
            <person name="Schwartz H.T."/>
            <person name="Tan C.-H."/>
            <person name="Antoshechkin I."/>
            <person name="Sternberg P.W."/>
            <person name="Goodrich-Blair H."/>
            <person name="Dillman A.R."/>
        </authorList>
    </citation>
    <scope>NUCLEOTIDE SEQUENCE</scope>
    <source>
        <strain evidence="2">PS9179</strain>
        <tissue evidence="2">Whole animal</tissue>
    </source>
</reference>
<keyword evidence="1" id="KW-1133">Transmembrane helix</keyword>
<feature type="transmembrane region" description="Helical" evidence="1">
    <location>
        <begin position="49"/>
        <end position="74"/>
    </location>
</feature>
<dbReference type="Proteomes" id="UP001175271">
    <property type="component" value="Unassembled WGS sequence"/>
</dbReference>
<dbReference type="AlphaFoldDB" id="A0AA39M6N2"/>
<feature type="transmembrane region" description="Helical" evidence="1">
    <location>
        <begin position="115"/>
        <end position="140"/>
    </location>
</feature>